<dbReference type="EMBL" id="KV407467">
    <property type="protein sequence ID" value="KZF19125.1"/>
    <property type="molecule type" value="Genomic_DNA"/>
</dbReference>
<sequence>MSSKGSENPENYLWCPATLDVLKDKTGDATSYTAVKSVRLDPRPLESEKSMTDYHARVSALPLDRIKNRVEMKGQDLKLMKKRGRGIAKGGGTKYLSRIATSCIREARGKCRGSRCHHGQSGEDCLASGVCQVQRGCQIFSLCRQPPSRGGQEIEDGAVHVQRGEEEGSGGAVSRRSLLRSMGRVCKDAEVQRFTESWIETPVSRRPEEPGQAANRGAKRGSPRDREGICRALCL</sequence>
<keyword evidence="3" id="KW-1185">Reference proteome</keyword>
<evidence type="ECO:0000313" key="3">
    <source>
        <dbReference type="Proteomes" id="UP000076632"/>
    </source>
</evidence>
<reference evidence="2 3" key="1">
    <citation type="journal article" date="2016" name="Fungal Biol.">
        <title>The genome of Xylona heveae provides a window into fungal endophytism.</title>
        <authorList>
            <person name="Gazis R."/>
            <person name="Kuo A."/>
            <person name="Riley R."/>
            <person name="LaButti K."/>
            <person name="Lipzen A."/>
            <person name="Lin J."/>
            <person name="Amirebrahimi M."/>
            <person name="Hesse C.N."/>
            <person name="Spatafora J.W."/>
            <person name="Henrissat B."/>
            <person name="Hainaut M."/>
            <person name="Grigoriev I.V."/>
            <person name="Hibbett D.S."/>
        </authorList>
    </citation>
    <scope>NUCLEOTIDE SEQUENCE [LARGE SCALE GENOMIC DNA]</scope>
    <source>
        <strain evidence="2 3">TC161</strain>
    </source>
</reference>
<dbReference type="GeneID" id="28901758"/>
<feature type="region of interest" description="Disordered" evidence="1">
    <location>
        <begin position="201"/>
        <end position="227"/>
    </location>
</feature>
<name>A0A164ZI50_XYLHT</name>
<protein>
    <submittedName>
        <fullName evidence="2">Uncharacterized protein</fullName>
    </submittedName>
</protein>
<dbReference type="RefSeq" id="XP_018184680.1">
    <property type="nucleotide sequence ID" value="XM_018336621.1"/>
</dbReference>
<gene>
    <name evidence="2" type="ORF">L228DRAFT_46650</name>
</gene>
<proteinExistence type="predicted"/>
<evidence type="ECO:0000256" key="1">
    <source>
        <dbReference type="SAM" id="MobiDB-lite"/>
    </source>
</evidence>
<dbReference type="InParanoid" id="A0A164ZI50"/>
<dbReference type="AlphaFoldDB" id="A0A164ZI50"/>
<accession>A0A164ZI50</accession>
<evidence type="ECO:0000313" key="2">
    <source>
        <dbReference type="EMBL" id="KZF19125.1"/>
    </source>
</evidence>
<organism evidence="2 3">
    <name type="scientific">Xylona heveae (strain CBS 132557 / TC161)</name>
    <dbReference type="NCBI Taxonomy" id="1328760"/>
    <lineage>
        <taxon>Eukaryota</taxon>
        <taxon>Fungi</taxon>
        <taxon>Dikarya</taxon>
        <taxon>Ascomycota</taxon>
        <taxon>Pezizomycotina</taxon>
        <taxon>Xylonomycetes</taxon>
        <taxon>Xylonales</taxon>
        <taxon>Xylonaceae</taxon>
        <taxon>Xylona</taxon>
    </lineage>
</organism>
<dbReference type="Proteomes" id="UP000076632">
    <property type="component" value="Unassembled WGS sequence"/>
</dbReference>